<keyword evidence="2" id="KW-1185">Reference proteome</keyword>
<dbReference type="AlphaFoldDB" id="A0A0E0DCW9"/>
<accession>A0A0E0DCW9</accession>
<organism evidence="1">
    <name type="scientific">Oryza meridionalis</name>
    <dbReference type="NCBI Taxonomy" id="40149"/>
    <lineage>
        <taxon>Eukaryota</taxon>
        <taxon>Viridiplantae</taxon>
        <taxon>Streptophyta</taxon>
        <taxon>Embryophyta</taxon>
        <taxon>Tracheophyta</taxon>
        <taxon>Spermatophyta</taxon>
        <taxon>Magnoliopsida</taxon>
        <taxon>Liliopsida</taxon>
        <taxon>Poales</taxon>
        <taxon>Poaceae</taxon>
        <taxon>BOP clade</taxon>
        <taxon>Oryzoideae</taxon>
        <taxon>Oryzeae</taxon>
        <taxon>Oryzinae</taxon>
        <taxon>Oryza</taxon>
    </lineage>
</organism>
<evidence type="ECO:0000313" key="1">
    <source>
        <dbReference type="EnsemblPlants" id="OMERI04G08090.1"/>
    </source>
</evidence>
<reference evidence="1" key="1">
    <citation type="submission" date="2015-04" db="UniProtKB">
        <authorList>
            <consortium name="EnsemblPlants"/>
        </authorList>
    </citation>
    <scope>IDENTIFICATION</scope>
</reference>
<dbReference type="HOGENOM" id="CLU_010199_3_0_1"/>
<dbReference type="Gene3D" id="3.40.395.10">
    <property type="entry name" value="Adenoviral Proteinase, Chain A"/>
    <property type="match status" value="1"/>
</dbReference>
<reference evidence="1" key="2">
    <citation type="submission" date="2018-05" db="EMBL/GenBank/DDBJ databases">
        <title>OmerRS3 (Oryza meridionalis Reference Sequence Version 3).</title>
        <authorList>
            <person name="Zhang J."/>
            <person name="Kudrna D."/>
            <person name="Lee S."/>
            <person name="Talag J."/>
            <person name="Welchert J."/>
            <person name="Wing R.A."/>
        </authorList>
    </citation>
    <scope>NUCLEOTIDE SEQUENCE [LARGE SCALE GENOMIC DNA]</scope>
    <source>
        <strain evidence="1">cv. OR44</strain>
    </source>
</reference>
<dbReference type="Proteomes" id="UP000008021">
    <property type="component" value="Chromosome 4"/>
</dbReference>
<protein>
    <recommendedName>
        <fullName evidence="3">Ubiquitin-like protease family profile domain-containing protein</fullName>
    </recommendedName>
</protein>
<dbReference type="PANTHER" id="PTHR33018:SF19">
    <property type="entry name" value="OS12G0558775 PROTEIN"/>
    <property type="match status" value="1"/>
</dbReference>
<dbReference type="EnsemblPlants" id="OMERI04G08090.1">
    <property type="protein sequence ID" value="OMERI04G08090.1"/>
    <property type="gene ID" value="OMERI04G08090"/>
</dbReference>
<proteinExistence type="predicted"/>
<sequence length="195" mass="23288">MVCETVHTVRISEDSAVLKNKTPQEKKDYIKRLHKRKMPEVGNYLATSFLAHSDKRVIMIPYHFGEHYILFLIYPMDQTVVVLDPADYDKDAYMEFLSHGRYKKRGGYVKNPSRDKLYIRGRWPCYKQPSLMNLCGYYVCEMLRKTLITLCVDLFRFIRHDICNHLREFHDRHSELATDPKFKNLRKVEREHAVD</sequence>
<dbReference type="PANTHER" id="PTHR33018">
    <property type="entry name" value="OS10G0338966 PROTEIN-RELATED"/>
    <property type="match status" value="1"/>
</dbReference>
<evidence type="ECO:0008006" key="3">
    <source>
        <dbReference type="Google" id="ProtNLM"/>
    </source>
</evidence>
<evidence type="ECO:0000313" key="2">
    <source>
        <dbReference type="Proteomes" id="UP000008021"/>
    </source>
</evidence>
<name>A0A0E0DCW9_9ORYZ</name>
<dbReference type="SUPFAM" id="SSF54001">
    <property type="entry name" value="Cysteine proteinases"/>
    <property type="match status" value="1"/>
</dbReference>
<dbReference type="Gramene" id="OMERI04G08090.1">
    <property type="protein sequence ID" value="OMERI04G08090.1"/>
    <property type="gene ID" value="OMERI04G08090"/>
</dbReference>
<dbReference type="InterPro" id="IPR038765">
    <property type="entry name" value="Papain-like_cys_pep_sf"/>
</dbReference>